<dbReference type="Pfam" id="PF09371">
    <property type="entry name" value="Tex_N"/>
    <property type="match status" value="1"/>
</dbReference>
<dbReference type="InterPro" id="IPR012340">
    <property type="entry name" value="NA-bd_OB-fold"/>
</dbReference>
<dbReference type="InterPro" id="IPR050437">
    <property type="entry name" value="Ribos_protein_bS1-like"/>
</dbReference>
<comment type="caution">
    <text evidence="2">The sequence shown here is derived from an EMBL/GenBank/DDBJ whole genome shotgun (WGS) entry which is preliminary data.</text>
</comment>
<dbReference type="SUPFAM" id="SSF53098">
    <property type="entry name" value="Ribonuclease H-like"/>
    <property type="match status" value="1"/>
</dbReference>
<feature type="domain" description="S1 motif" evidence="1">
    <location>
        <begin position="642"/>
        <end position="711"/>
    </location>
</feature>
<dbReference type="Gene3D" id="2.40.50.140">
    <property type="entry name" value="Nucleic acid-binding proteins"/>
    <property type="match status" value="1"/>
</dbReference>
<dbReference type="PANTHER" id="PTHR10724">
    <property type="entry name" value="30S RIBOSOMAL PROTEIN S1"/>
    <property type="match status" value="1"/>
</dbReference>
<dbReference type="GO" id="GO:0006139">
    <property type="term" value="P:nucleobase-containing compound metabolic process"/>
    <property type="evidence" value="ECO:0007669"/>
    <property type="project" value="InterPro"/>
</dbReference>
<dbReference type="InterPro" id="IPR010994">
    <property type="entry name" value="RuvA_2-like"/>
</dbReference>
<dbReference type="Proteomes" id="UP000002171">
    <property type="component" value="Unassembled WGS sequence"/>
</dbReference>
<dbReference type="InterPro" id="IPR018974">
    <property type="entry name" value="Tex-like_N"/>
</dbReference>
<dbReference type="InterPro" id="IPR003029">
    <property type="entry name" value="S1_domain"/>
</dbReference>
<dbReference type="PANTHER" id="PTHR10724:SF10">
    <property type="entry name" value="S1 RNA-BINDING DOMAIN-CONTAINING PROTEIN 1"/>
    <property type="match status" value="1"/>
</dbReference>
<dbReference type="RefSeq" id="WP_007019560.1">
    <property type="nucleotide sequence ID" value="NZ_CH724125.1"/>
</dbReference>
<dbReference type="Pfam" id="PF17674">
    <property type="entry name" value="HHH_9"/>
    <property type="match status" value="1"/>
</dbReference>
<dbReference type="SUPFAM" id="SSF50249">
    <property type="entry name" value="Nucleic acid-binding proteins"/>
    <property type="match status" value="1"/>
</dbReference>
<keyword evidence="3" id="KW-1185">Reference proteome</keyword>
<dbReference type="InterPro" id="IPR037027">
    <property type="entry name" value="YqgF/RNaseH-like_dom_sf"/>
</dbReference>
<dbReference type="InterPro" id="IPR023323">
    <property type="entry name" value="Tex-like_dom_sf"/>
</dbReference>
<dbReference type="Gene3D" id="1.10.150.310">
    <property type="entry name" value="Tex RuvX-like domain-like"/>
    <property type="match status" value="1"/>
</dbReference>
<accession>A0A7U8C663</accession>
<protein>
    <submittedName>
        <fullName evidence="2">Conserved protein with nucleic acid-binding protein-like domain (Transcriptional accessory protein)</fullName>
    </submittedName>
</protein>
<dbReference type="InterPro" id="IPR055179">
    <property type="entry name" value="Tex-like_central_region"/>
</dbReference>
<dbReference type="Gene3D" id="3.30.420.140">
    <property type="entry name" value="YqgF/RNase H-like domain"/>
    <property type="match status" value="1"/>
</dbReference>
<evidence type="ECO:0000313" key="3">
    <source>
        <dbReference type="Proteomes" id="UP000002171"/>
    </source>
</evidence>
<dbReference type="FunFam" id="2.40.50.140:FF:000051">
    <property type="entry name" value="RNA-binding transcriptional accessory protein"/>
    <property type="match status" value="1"/>
</dbReference>
<dbReference type="FunFam" id="1.10.10.650:FF:000001">
    <property type="entry name" value="S1 RNA-binding domain 1"/>
    <property type="match status" value="1"/>
</dbReference>
<dbReference type="PROSITE" id="PS50126">
    <property type="entry name" value="S1"/>
    <property type="match status" value="1"/>
</dbReference>
<dbReference type="Pfam" id="PF00575">
    <property type="entry name" value="S1"/>
    <property type="match status" value="1"/>
</dbReference>
<dbReference type="FunFam" id="3.30.420.140:FF:000001">
    <property type="entry name" value="RNA-binding transcriptional accessory protein"/>
    <property type="match status" value="1"/>
</dbReference>
<name>A0A7U8C663_NEPCE</name>
<sequence length="714" mass="78750">MDLISTLANELKIKPNQVSATIKLLDEGATVPFIARYRKEVTGALDDQKLRELHTRLSYLRELQARKKVILDALTDQQQLTEKLHTQVNNADTKSGLEEIYAPYKSKRVTKAVKARNAGLDKLLNSIISNPAESPLLLANAYIDANSDYTDNGRCLEGAQAILAEQINQSIELVSKLKAELNRFGEINTKLVKGHEESGAKFKDYFAYSAPLKKQPSHRILAIQRGSTEGHIKVSFILDSDHFCLDLINRSLKLPSKGQGGKWLQDSIQQIWSGKLKNKLFKELFNSQLEASGDESIKVFCKNLEALLLAPPAGAVVTLGLDPGLRTGVKVAVVDETGKLLEHSTIFPHAPRNQWDESISRLAKLCLKHKVKLISIGNGTASRETDKLTSELRKKHPELGLQQLIVSEAGASVYSASELAANELPDIDVTIRGAVSIARRVQDPLAELVKIEPKAIGVGQYQHDVDQKRLGEGLEAIIEDCVNSVGVDLNSASQAILCRISGLNDTLATNIINYRNQVGKISSRNELKKVKRLGPKAFEQAAAFLRIRDGKQLLDSSSVHPEAYSLVERIAKQNKRSIASLIGDSVFLNSLRPADYISDQFGLYTVKDIICELDKPGRDPRPEFKTAKLQDGVETITDLQVGMRLEGTISNVTNFGAFVDLGVHQDGLVHISQLANKFVKDPHDVVSPGQIVTVRVLEVDEKRKRISLTMRTAD</sequence>
<evidence type="ECO:0000259" key="1">
    <source>
        <dbReference type="PROSITE" id="PS50126"/>
    </source>
</evidence>
<dbReference type="SUPFAM" id="SSF47781">
    <property type="entry name" value="RuvA domain 2-like"/>
    <property type="match status" value="2"/>
</dbReference>
<dbReference type="EMBL" id="AAOW01000015">
    <property type="protein sequence ID" value="EAR60621.1"/>
    <property type="molecule type" value="Genomic_DNA"/>
</dbReference>
<proteinExistence type="predicted"/>
<gene>
    <name evidence="2" type="ORF">MED92_09461</name>
</gene>
<dbReference type="Gene3D" id="1.10.10.650">
    <property type="entry name" value="RuvA domain 2-like"/>
    <property type="match status" value="1"/>
</dbReference>
<dbReference type="SMART" id="SM00732">
    <property type="entry name" value="YqgFc"/>
    <property type="match status" value="1"/>
</dbReference>
<dbReference type="SUPFAM" id="SSF158832">
    <property type="entry name" value="Tex N-terminal region-like"/>
    <property type="match status" value="1"/>
</dbReference>
<dbReference type="Pfam" id="PF16921">
    <property type="entry name" value="Tex_YqgF"/>
    <property type="match status" value="1"/>
</dbReference>
<dbReference type="InterPro" id="IPR023319">
    <property type="entry name" value="Tex-like_HTH_dom_sf"/>
</dbReference>
<dbReference type="InterPro" id="IPR032639">
    <property type="entry name" value="Tex_YqgF"/>
</dbReference>
<dbReference type="GO" id="GO:0005737">
    <property type="term" value="C:cytoplasm"/>
    <property type="evidence" value="ECO:0007669"/>
    <property type="project" value="UniProtKB-ARBA"/>
</dbReference>
<dbReference type="SMART" id="SM00316">
    <property type="entry name" value="S1"/>
    <property type="match status" value="1"/>
</dbReference>
<dbReference type="OrthoDB" id="9804714at2"/>
<reference evidence="2 3" key="1">
    <citation type="submission" date="2006-02" db="EMBL/GenBank/DDBJ databases">
        <authorList>
            <person name="Pinhassi J."/>
            <person name="Pedros-Alio C."/>
            <person name="Ferriera S."/>
            <person name="Johnson J."/>
            <person name="Kravitz S."/>
            <person name="Halpern A."/>
            <person name="Remington K."/>
            <person name="Beeson K."/>
            <person name="Tran B."/>
            <person name="Rogers Y.-H."/>
            <person name="Friedman R."/>
            <person name="Venter J.C."/>
        </authorList>
    </citation>
    <scope>NUCLEOTIDE SEQUENCE [LARGE SCALE GENOMIC DNA]</scope>
    <source>
        <strain evidence="2 3">MED92</strain>
    </source>
</reference>
<dbReference type="GO" id="GO:0006412">
    <property type="term" value="P:translation"/>
    <property type="evidence" value="ECO:0007669"/>
    <property type="project" value="TreeGrafter"/>
</dbReference>
<dbReference type="InterPro" id="IPR012337">
    <property type="entry name" value="RNaseH-like_sf"/>
</dbReference>
<dbReference type="Gene3D" id="1.10.3500.10">
    <property type="entry name" value="Tex N-terminal region-like"/>
    <property type="match status" value="1"/>
</dbReference>
<dbReference type="GO" id="GO:0003729">
    <property type="term" value="F:mRNA binding"/>
    <property type="evidence" value="ECO:0007669"/>
    <property type="project" value="UniProtKB-ARBA"/>
</dbReference>
<dbReference type="GO" id="GO:0003735">
    <property type="term" value="F:structural constituent of ribosome"/>
    <property type="evidence" value="ECO:0007669"/>
    <property type="project" value="TreeGrafter"/>
</dbReference>
<dbReference type="AlphaFoldDB" id="A0A7U8C663"/>
<dbReference type="InterPro" id="IPR044146">
    <property type="entry name" value="S1_Tex"/>
</dbReference>
<dbReference type="Pfam" id="PF22706">
    <property type="entry name" value="Tex_central_region"/>
    <property type="match status" value="1"/>
</dbReference>
<evidence type="ECO:0000313" key="2">
    <source>
        <dbReference type="EMBL" id="EAR60621.1"/>
    </source>
</evidence>
<organism evidence="2 3">
    <name type="scientific">Neptuniibacter caesariensis</name>
    <dbReference type="NCBI Taxonomy" id="207954"/>
    <lineage>
        <taxon>Bacteria</taxon>
        <taxon>Pseudomonadati</taxon>
        <taxon>Pseudomonadota</taxon>
        <taxon>Gammaproteobacteria</taxon>
        <taxon>Oceanospirillales</taxon>
        <taxon>Oceanospirillaceae</taxon>
        <taxon>Neptuniibacter</taxon>
    </lineage>
</organism>
<dbReference type="InterPro" id="IPR041692">
    <property type="entry name" value="HHH_9"/>
</dbReference>
<dbReference type="InterPro" id="IPR006641">
    <property type="entry name" value="YqgF/RNaseH-like_dom"/>
</dbReference>
<dbReference type="Pfam" id="PF12836">
    <property type="entry name" value="HHH_3"/>
    <property type="match status" value="1"/>
</dbReference>
<dbReference type="CDD" id="cd05685">
    <property type="entry name" value="S1_Tex"/>
    <property type="match status" value="1"/>
</dbReference>